<dbReference type="GeneID" id="28996393"/>
<dbReference type="RefSeq" id="XP_018293599.1">
    <property type="nucleotide sequence ID" value="XM_018435487.1"/>
</dbReference>
<dbReference type="AlphaFoldDB" id="A0A167NB54"/>
<name>A0A167NB54_PHYB8</name>
<sequence>MALSSKPPNLSILTDSHRNSISTNSVSPTTHLADSPSPTGQLSYVHAALSIGNQQKTIHTPILVGDEDLNATSRVYRQGTSSNSVFYHISSEFKDLDSFLGPLRQTYPRGIGLQLKTKMEKTHTAIELCLSNADYCKYACSNPIVVDNNEFLATSAISVDLKLFRVNLTGLPAKDYEDIAPQLQLCLSPYGNIYGTWAKMGDHCVFCKQIGHSIDKCTEKRREKHTCHNCDTVGHIQIHCPRNPPSNSHRKSHLDDGPSNQVALRQILSPQRIQETTRSAMEKAEAQKQMIAQEQAAAQKQKDLDIRRVLEAEKVAAEEAAARVLEARIIADKCEAAALQAIAPGNRRTLPASVEANVADKDVTRVTIILKKLAKRQSNNEKKNN</sequence>
<dbReference type="InterPro" id="IPR036875">
    <property type="entry name" value="Znf_CCHC_sf"/>
</dbReference>
<dbReference type="SUPFAM" id="SSF57756">
    <property type="entry name" value="Retrovirus zinc finger-like domains"/>
    <property type="match status" value="1"/>
</dbReference>
<dbReference type="VEuPathDB" id="FungiDB:PHYBLDRAFT_166793"/>
<dbReference type="Gene3D" id="4.10.60.10">
    <property type="entry name" value="Zinc finger, CCHC-type"/>
    <property type="match status" value="1"/>
</dbReference>
<feature type="coiled-coil region" evidence="1">
    <location>
        <begin position="281"/>
        <end position="327"/>
    </location>
</feature>
<feature type="domain" description="CCHC-type" evidence="3">
    <location>
        <begin position="226"/>
        <end position="242"/>
    </location>
</feature>
<reference evidence="5" key="1">
    <citation type="submission" date="2015-06" db="EMBL/GenBank/DDBJ databases">
        <title>Expansion of signal transduction pathways in fungi by whole-genome duplication.</title>
        <authorList>
            <consortium name="DOE Joint Genome Institute"/>
            <person name="Corrochano L.M."/>
            <person name="Kuo A."/>
            <person name="Marcet-Houben M."/>
            <person name="Polaino S."/>
            <person name="Salamov A."/>
            <person name="Villalobos J.M."/>
            <person name="Alvarez M.I."/>
            <person name="Avalos J."/>
            <person name="Benito E.P."/>
            <person name="Benoit I."/>
            <person name="Burger G."/>
            <person name="Camino L.P."/>
            <person name="Canovas D."/>
            <person name="Cerda-Olmedo E."/>
            <person name="Cheng J.-F."/>
            <person name="Dominguez A."/>
            <person name="Elias M."/>
            <person name="Eslava A.P."/>
            <person name="Glaser F."/>
            <person name="Grimwood J."/>
            <person name="Gutierrez G."/>
            <person name="Heitman J."/>
            <person name="Henrissat B."/>
            <person name="Iturriaga E.A."/>
            <person name="Lang B.F."/>
            <person name="Lavin J.L."/>
            <person name="Lee S."/>
            <person name="Li W."/>
            <person name="Lindquist E."/>
            <person name="Lopez-Garcia S."/>
            <person name="Luque E.M."/>
            <person name="Marcos A.T."/>
            <person name="Martin J."/>
            <person name="McCluskey K."/>
            <person name="Medina H.R."/>
            <person name="Miralles-Duran A."/>
            <person name="Miyazaki A."/>
            <person name="Munoz-Torres E."/>
            <person name="Oguiza J.A."/>
            <person name="Ohm R."/>
            <person name="Olmedo M."/>
            <person name="Orejas M."/>
            <person name="Ortiz-Castellanos L."/>
            <person name="Pisabarro A.G."/>
            <person name="Rodriguez-Romero J."/>
            <person name="Ruiz-Herrera J."/>
            <person name="Ruiz-Vazquez R."/>
            <person name="Sanz C."/>
            <person name="Schackwitz W."/>
            <person name="Schmutz J."/>
            <person name="Shahriari M."/>
            <person name="Shelest E."/>
            <person name="Silva-Franco F."/>
            <person name="Soanes D."/>
            <person name="Syed K."/>
            <person name="Tagua V.G."/>
            <person name="Talbot N.J."/>
            <person name="Thon M."/>
            <person name="De vries R.P."/>
            <person name="Wiebenga A."/>
            <person name="Yadav J.S."/>
            <person name="Braun E.L."/>
            <person name="Baker S."/>
            <person name="Garre V."/>
            <person name="Horwitz B."/>
            <person name="Torres-Martinez S."/>
            <person name="Idnurm A."/>
            <person name="Herrera-Estrella A."/>
            <person name="Gabaldon T."/>
            <person name="Grigoriev I.V."/>
        </authorList>
    </citation>
    <scope>NUCLEOTIDE SEQUENCE [LARGE SCALE GENOMIC DNA]</scope>
    <source>
        <strain evidence="5">NRRL 1555(-)</strain>
    </source>
</reference>
<dbReference type="SMART" id="SM00343">
    <property type="entry name" value="ZnF_C2HC"/>
    <property type="match status" value="2"/>
</dbReference>
<feature type="region of interest" description="Disordered" evidence="2">
    <location>
        <begin position="1"/>
        <end position="38"/>
    </location>
</feature>
<protein>
    <submittedName>
        <fullName evidence="4">CCHC-type zinc finger transcription factor</fullName>
    </submittedName>
</protein>
<dbReference type="InParanoid" id="A0A167NB54"/>
<evidence type="ECO:0000259" key="3">
    <source>
        <dbReference type="SMART" id="SM00343"/>
    </source>
</evidence>
<evidence type="ECO:0000313" key="4">
    <source>
        <dbReference type="EMBL" id="OAD75559.1"/>
    </source>
</evidence>
<dbReference type="GO" id="GO:0008270">
    <property type="term" value="F:zinc ion binding"/>
    <property type="evidence" value="ECO:0007669"/>
    <property type="project" value="InterPro"/>
</dbReference>
<keyword evidence="5" id="KW-1185">Reference proteome</keyword>
<keyword evidence="1" id="KW-0175">Coiled coil</keyword>
<dbReference type="InterPro" id="IPR001878">
    <property type="entry name" value="Znf_CCHC"/>
</dbReference>
<evidence type="ECO:0000256" key="2">
    <source>
        <dbReference type="SAM" id="MobiDB-lite"/>
    </source>
</evidence>
<proteinExistence type="predicted"/>
<evidence type="ECO:0000256" key="1">
    <source>
        <dbReference type="SAM" id="Coils"/>
    </source>
</evidence>
<dbReference type="GO" id="GO:0003676">
    <property type="term" value="F:nucleic acid binding"/>
    <property type="evidence" value="ECO:0007669"/>
    <property type="project" value="InterPro"/>
</dbReference>
<accession>A0A167NB54</accession>
<feature type="domain" description="CCHC-type" evidence="3">
    <location>
        <begin position="203"/>
        <end position="219"/>
    </location>
</feature>
<dbReference type="Proteomes" id="UP000077315">
    <property type="component" value="Unassembled WGS sequence"/>
</dbReference>
<evidence type="ECO:0000313" key="5">
    <source>
        <dbReference type="Proteomes" id="UP000077315"/>
    </source>
</evidence>
<dbReference type="OrthoDB" id="2288923at2759"/>
<organism evidence="4 5">
    <name type="scientific">Phycomyces blakesleeanus (strain ATCC 8743b / DSM 1359 / FGSC 10004 / NBRC 33097 / NRRL 1555)</name>
    <dbReference type="NCBI Taxonomy" id="763407"/>
    <lineage>
        <taxon>Eukaryota</taxon>
        <taxon>Fungi</taxon>
        <taxon>Fungi incertae sedis</taxon>
        <taxon>Mucoromycota</taxon>
        <taxon>Mucoromycotina</taxon>
        <taxon>Mucoromycetes</taxon>
        <taxon>Mucorales</taxon>
        <taxon>Phycomycetaceae</taxon>
        <taxon>Phycomyces</taxon>
    </lineage>
</organism>
<dbReference type="EMBL" id="KV440977">
    <property type="protein sequence ID" value="OAD75559.1"/>
    <property type="molecule type" value="Genomic_DNA"/>
</dbReference>
<gene>
    <name evidence="4" type="ORF">PHYBLDRAFT_166793</name>
</gene>